<dbReference type="PRINTS" id="PR02093">
    <property type="entry name" value="HDA1SUBUNIT3"/>
</dbReference>
<dbReference type="InterPro" id="IPR026216">
    <property type="entry name" value="HDA3"/>
</dbReference>
<organism evidence="2 3">
    <name type="scientific">Pichia inconspicua</name>
    <dbReference type="NCBI Taxonomy" id="52247"/>
    <lineage>
        <taxon>Eukaryota</taxon>
        <taxon>Fungi</taxon>
        <taxon>Dikarya</taxon>
        <taxon>Ascomycota</taxon>
        <taxon>Saccharomycotina</taxon>
        <taxon>Pichiomycetes</taxon>
        <taxon>Pichiales</taxon>
        <taxon>Pichiaceae</taxon>
        <taxon>Pichia</taxon>
    </lineage>
</organism>
<proteinExistence type="predicted"/>
<dbReference type="GO" id="GO:0070823">
    <property type="term" value="C:HDA1 complex"/>
    <property type="evidence" value="ECO:0007669"/>
    <property type="project" value="InterPro"/>
</dbReference>
<gene>
    <name evidence="2" type="ORF">CANINC_003143</name>
</gene>
<evidence type="ECO:0000313" key="3">
    <source>
        <dbReference type="Proteomes" id="UP000307173"/>
    </source>
</evidence>
<sequence>MDLLRILDAKPEPAIVDNDHFQIDTIYQYSNHYNIATPMSDFQKELIDQIISLHYSDILLFFEKLDNNTWNSTSKNKREIISSSLETLLRNAKLVCLHPYLLIDHFFPKSLTTRDLPTRLAETSGKFQILNDILIQLDSIYNNKYKDANSVHLGIFVRAGKAMDLIDALCIGFKCNLKRYSGIKLRDSSANQKKNINLNLNIHLLPLDSDSLNEKEWSALKSSNIKLDFAILFDINTDPSDLITASIVNPYHTKFLRLVPINSVEHIELYYENCVKTRGIEEFIKPITAAIVCLRDKVGMLPSNLKPAYNKNFIYLREYLGNPRTVKWPLPDLPPIRNYTSRDVEKSLLTEVKFNFDNDELLKEEQENQQRSVESSLNTNFGGKTKMISHIIQPRFSKKNPTCKNYYENKRLMKNYLMNPLNNEYENLTGISREINHNDVLTHTLIYHFDMSIKRMIDLNKEVESFNEFSNIRLNDYQVMLDAYLKLKNDVEKKTVDLELINKTINEYTDNVNNAKEDIKNLNGKIEALTKDESVDPVVREYINKDLEKYQLLEEIAKMEQKLENCNNENKYMLEEISRADKSIADSNVKIDTLTKSNNELNSKVEAIKTDDSAIVSAQKSLDTATVKLKGLEKESENVKGELADAIAKLNDIGSRPRHVNYYGRNK</sequence>
<evidence type="ECO:0000256" key="1">
    <source>
        <dbReference type="SAM" id="Coils"/>
    </source>
</evidence>
<protein>
    <recommendedName>
        <fullName evidence="4">HDA1 complex subunit 3</fullName>
    </recommendedName>
</protein>
<dbReference type="EMBL" id="SELW01000519">
    <property type="protein sequence ID" value="TID23851.1"/>
    <property type="molecule type" value="Genomic_DNA"/>
</dbReference>
<keyword evidence="3" id="KW-1185">Reference proteome</keyword>
<dbReference type="STRING" id="52247.A0A4T0WZG9"/>
<dbReference type="OrthoDB" id="3647690at2759"/>
<keyword evidence="1" id="KW-0175">Coiled coil</keyword>
<dbReference type="Pfam" id="PF11496">
    <property type="entry name" value="HDA2-3"/>
    <property type="match status" value="1"/>
</dbReference>
<dbReference type="Gene3D" id="3.40.50.12360">
    <property type="match status" value="1"/>
</dbReference>
<dbReference type="InterPro" id="IPR038609">
    <property type="entry name" value="HDA1_su2/3_sf"/>
</dbReference>
<dbReference type="AlphaFoldDB" id="A0A4T0WZG9"/>
<accession>A0A4T0WZG9</accession>
<evidence type="ECO:0008006" key="4">
    <source>
        <dbReference type="Google" id="ProtNLM"/>
    </source>
</evidence>
<feature type="coiled-coil region" evidence="1">
    <location>
        <begin position="498"/>
        <end position="649"/>
    </location>
</feature>
<name>A0A4T0WZG9_9ASCO</name>
<comment type="caution">
    <text evidence="2">The sequence shown here is derived from an EMBL/GenBank/DDBJ whole genome shotgun (WGS) entry which is preliminary data.</text>
</comment>
<dbReference type="Proteomes" id="UP000307173">
    <property type="component" value="Unassembled WGS sequence"/>
</dbReference>
<dbReference type="SUPFAM" id="SSF58100">
    <property type="entry name" value="Bacterial hemolysins"/>
    <property type="match status" value="1"/>
</dbReference>
<evidence type="ECO:0000313" key="2">
    <source>
        <dbReference type="EMBL" id="TID23851.1"/>
    </source>
</evidence>
<reference evidence="2 3" key="1">
    <citation type="journal article" date="2019" name="Front. Genet.">
        <title>Whole-Genome Sequencing of the Opportunistic Yeast Pathogen Candida inconspicua Uncovers Its Hybrid Origin.</title>
        <authorList>
            <person name="Mixao V."/>
            <person name="Hansen A.P."/>
            <person name="Saus E."/>
            <person name="Boekhout T."/>
            <person name="Lass-Florl C."/>
            <person name="Gabaldon T."/>
        </authorList>
    </citation>
    <scope>NUCLEOTIDE SEQUENCE [LARGE SCALE GENOMIC DNA]</scope>
    <source>
        <strain evidence="2 3">CBS 180</strain>
    </source>
</reference>
<dbReference type="InterPro" id="IPR021006">
    <property type="entry name" value="Hda2/3"/>
</dbReference>